<evidence type="ECO:0000256" key="1">
    <source>
        <dbReference type="ARBA" id="ARBA00001954"/>
    </source>
</evidence>
<keyword evidence="3" id="KW-0479">Metal-binding</keyword>
<evidence type="ECO:0000256" key="3">
    <source>
        <dbReference type="ARBA" id="ARBA00022723"/>
    </source>
</evidence>
<keyword evidence="5" id="KW-0408">Iron</keyword>
<dbReference type="PANTHER" id="PTHR10543:SF89">
    <property type="entry name" value="CAROTENOID 9,10(9',10')-CLEAVAGE DIOXYGENASE 1"/>
    <property type="match status" value="1"/>
</dbReference>
<keyword evidence="4" id="KW-0560">Oxidoreductase</keyword>
<evidence type="ECO:0000256" key="5">
    <source>
        <dbReference type="ARBA" id="ARBA00023004"/>
    </source>
</evidence>
<sequence length="509" mass="57475">MTALVASLDKNSYGLADQGKSLSHENHFGLPSKWEPRYPNDHTTQGRFEYQMDDLVVYGRIPNEIEGTWYRAHPDSRVTQPPNFPFIDGVGFVSALRINNGGASIRGRYVETERYLLERKDGRRLFGRYRNPYDNHPCLQLANDSTANTNVIHWAGDVLAISERGLPYAVNPDTLETRTFDPYGGQVSARTFTAHPKVDPLTNKLVTFAITAKGLQSDDIVTYSIDTKGRIENEFWFKQDNRGWSHDCWVTENWIVLSNMPFTTNSDEEMMTPDADYWKFVPGRAQEFLVAPRYPGASPPEGWKEGDPFTSFNIFDFWNPDGYQLPEPKSDYVRWTIELQQPSGSKVSPPKVLYPRMCEFPRFDDRFLTRQTKIAFLVGLGGPSNGAPPMNKLIKLNTETGEMEVFNAAPGGSFEEPAFVPRSPNAPEGDGYLPFHSSRPSSPKSELILLDTNEFSRPVAVIQLPWADRNQVHGSWVPNPYPDQPLVPLGSPIKDHIPSVKYGPLAKIQ</sequence>
<dbReference type="PANTHER" id="PTHR10543">
    <property type="entry name" value="BETA-CAROTENE DIOXYGENASE"/>
    <property type="match status" value="1"/>
</dbReference>
<dbReference type="InterPro" id="IPR004294">
    <property type="entry name" value="Carotenoid_Oase"/>
</dbReference>
<dbReference type="Proteomes" id="UP001610446">
    <property type="component" value="Unassembled WGS sequence"/>
</dbReference>
<reference evidence="6 7" key="1">
    <citation type="submission" date="2024-07" db="EMBL/GenBank/DDBJ databases">
        <title>Section-level genome sequencing and comparative genomics of Aspergillus sections Usti and Cavernicolus.</title>
        <authorList>
            <consortium name="Lawrence Berkeley National Laboratory"/>
            <person name="Nybo J.L."/>
            <person name="Vesth T.C."/>
            <person name="Theobald S."/>
            <person name="Frisvad J.C."/>
            <person name="Larsen T.O."/>
            <person name="Kjaerboelling I."/>
            <person name="Rothschild-Mancinelli K."/>
            <person name="Lyhne E.K."/>
            <person name="Kogle M.E."/>
            <person name="Barry K."/>
            <person name="Clum A."/>
            <person name="Na H."/>
            <person name="Ledsgaard L."/>
            <person name="Lin J."/>
            <person name="Lipzen A."/>
            <person name="Kuo A."/>
            <person name="Riley R."/>
            <person name="Mondo S."/>
            <person name="Labutti K."/>
            <person name="Haridas S."/>
            <person name="Pangalinan J."/>
            <person name="Salamov A.A."/>
            <person name="Simmons B.A."/>
            <person name="Magnuson J.K."/>
            <person name="Chen J."/>
            <person name="Drula E."/>
            <person name="Henrissat B."/>
            <person name="Wiebenga A."/>
            <person name="Lubbers R.J."/>
            <person name="Gomes A.C."/>
            <person name="Makela M.R."/>
            <person name="Stajich J."/>
            <person name="Grigoriev I.V."/>
            <person name="Mortensen U.H."/>
            <person name="De Vries R.P."/>
            <person name="Baker S.E."/>
            <person name="Andersen M.R."/>
        </authorList>
    </citation>
    <scope>NUCLEOTIDE SEQUENCE [LARGE SCALE GENOMIC DNA]</scope>
    <source>
        <strain evidence="6 7">CBS 123904</strain>
    </source>
</reference>
<name>A0ABR4KC47_9EURO</name>
<comment type="cofactor">
    <cofactor evidence="1">
        <name>Fe(2+)</name>
        <dbReference type="ChEBI" id="CHEBI:29033"/>
    </cofactor>
</comment>
<accession>A0ABR4KC47</accession>
<proteinExistence type="inferred from homology"/>
<evidence type="ECO:0000313" key="7">
    <source>
        <dbReference type="Proteomes" id="UP001610446"/>
    </source>
</evidence>
<gene>
    <name evidence="6" type="ORF">BJY01DRAFT_245795</name>
</gene>
<organism evidence="6 7">
    <name type="scientific">Aspergillus pseudoustus</name>
    <dbReference type="NCBI Taxonomy" id="1810923"/>
    <lineage>
        <taxon>Eukaryota</taxon>
        <taxon>Fungi</taxon>
        <taxon>Dikarya</taxon>
        <taxon>Ascomycota</taxon>
        <taxon>Pezizomycotina</taxon>
        <taxon>Eurotiomycetes</taxon>
        <taxon>Eurotiomycetidae</taxon>
        <taxon>Eurotiales</taxon>
        <taxon>Aspergillaceae</taxon>
        <taxon>Aspergillus</taxon>
        <taxon>Aspergillus subgen. Nidulantes</taxon>
    </lineage>
</organism>
<protein>
    <submittedName>
        <fullName evidence="6">Carotenoid oxygenase</fullName>
    </submittedName>
</protein>
<dbReference type="EMBL" id="JBFXLU010000041">
    <property type="protein sequence ID" value="KAL2849858.1"/>
    <property type="molecule type" value="Genomic_DNA"/>
</dbReference>
<evidence type="ECO:0000256" key="2">
    <source>
        <dbReference type="ARBA" id="ARBA00006787"/>
    </source>
</evidence>
<evidence type="ECO:0000256" key="4">
    <source>
        <dbReference type="ARBA" id="ARBA00023002"/>
    </source>
</evidence>
<dbReference type="Pfam" id="PF03055">
    <property type="entry name" value="RPE65"/>
    <property type="match status" value="1"/>
</dbReference>
<evidence type="ECO:0000313" key="6">
    <source>
        <dbReference type="EMBL" id="KAL2849858.1"/>
    </source>
</evidence>
<comment type="similarity">
    <text evidence="2">Belongs to the carotenoid oxygenase family.</text>
</comment>
<keyword evidence="7" id="KW-1185">Reference proteome</keyword>
<comment type="caution">
    <text evidence="6">The sequence shown here is derived from an EMBL/GenBank/DDBJ whole genome shotgun (WGS) entry which is preliminary data.</text>
</comment>